<evidence type="ECO:0000313" key="2">
    <source>
        <dbReference type="Proteomes" id="UP001321473"/>
    </source>
</evidence>
<sequence length="93" mass="10387">MSKNIETLSSAGFGILTSNKTSQTMHCAKQHVYADFVSIAITILCRNAPRGFGRLVSVESLVPCFLVPALDLQEERKSYQSIPEPREVHRIPR</sequence>
<dbReference type="AlphaFoldDB" id="A0AAQ4FGW3"/>
<name>A0AAQ4FGW3_AMBAM</name>
<reference evidence="1 2" key="1">
    <citation type="journal article" date="2023" name="Arcadia Sci">
        <title>De novo assembly of a long-read Amblyomma americanum tick genome.</title>
        <authorList>
            <person name="Chou S."/>
            <person name="Poskanzer K.E."/>
            <person name="Rollins M."/>
            <person name="Thuy-Boun P.S."/>
        </authorList>
    </citation>
    <scope>NUCLEOTIDE SEQUENCE [LARGE SCALE GENOMIC DNA]</scope>
    <source>
        <strain evidence="1">F_SG_1</strain>
        <tissue evidence="1">Salivary glands</tissue>
    </source>
</reference>
<gene>
    <name evidence="1" type="ORF">V5799_023775</name>
</gene>
<accession>A0AAQ4FGW3</accession>
<evidence type="ECO:0000313" key="1">
    <source>
        <dbReference type="EMBL" id="KAK8786449.1"/>
    </source>
</evidence>
<keyword evidence="2" id="KW-1185">Reference proteome</keyword>
<proteinExistence type="predicted"/>
<comment type="caution">
    <text evidence="1">The sequence shown here is derived from an EMBL/GenBank/DDBJ whole genome shotgun (WGS) entry which is preliminary data.</text>
</comment>
<dbReference type="Proteomes" id="UP001321473">
    <property type="component" value="Unassembled WGS sequence"/>
</dbReference>
<dbReference type="EMBL" id="JARKHS020002744">
    <property type="protein sequence ID" value="KAK8786449.1"/>
    <property type="molecule type" value="Genomic_DNA"/>
</dbReference>
<organism evidence="1 2">
    <name type="scientific">Amblyomma americanum</name>
    <name type="common">Lone star tick</name>
    <dbReference type="NCBI Taxonomy" id="6943"/>
    <lineage>
        <taxon>Eukaryota</taxon>
        <taxon>Metazoa</taxon>
        <taxon>Ecdysozoa</taxon>
        <taxon>Arthropoda</taxon>
        <taxon>Chelicerata</taxon>
        <taxon>Arachnida</taxon>
        <taxon>Acari</taxon>
        <taxon>Parasitiformes</taxon>
        <taxon>Ixodida</taxon>
        <taxon>Ixodoidea</taxon>
        <taxon>Ixodidae</taxon>
        <taxon>Amblyomminae</taxon>
        <taxon>Amblyomma</taxon>
    </lineage>
</organism>
<protein>
    <submittedName>
        <fullName evidence="1">Uncharacterized protein</fullName>
    </submittedName>
</protein>